<organism evidence="2 3">
    <name type="scientific">Bhargavaea beijingensis</name>
    <dbReference type="NCBI Taxonomy" id="426756"/>
    <lineage>
        <taxon>Bacteria</taxon>
        <taxon>Bacillati</taxon>
        <taxon>Bacillota</taxon>
        <taxon>Bacilli</taxon>
        <taxon>Bacillales</taxon>
        <taxon>Caryophanaceae</taxon>
        <taxon>Bhargavaea</taxon>
    </lineage>
</organism>
<dbReference type="Proteomes" id="UP000198823">
    <property type="component" value="Unassembled WGS sequence"/>
</dbReference>
<evidence type="ECO:0000313" key="2">
    <source>
        <dbReference type="EMBL" id="SDD81161.1"/>
    </source>
</evidence>
<dbReference type="STRING" id="426756.SAMN04488126_101168"/>
<feature type="region of interest" description="Disordered" evidence="1">
    <location>
        <begin position="37"/>
        <end position="63"/>
    </location>
</feature>
<dbReference type="EMBL" id="FNAR01000001">
    <property type="protein sequence ID" value="SDD81161.1"/>
    <property type="molecule type" value="Genomic_DNA"/>
</dbReference>
<gene>
    <name evidence="2" type="ORF">SAMN04488126_101168</name>
</gene>
<evidence type="ECO:0000256" key="1">
    <source>
        <dbReference type="SAM" id="MobiDB-lite"/>
    </source>
</evidence>
<proteinExistence type="predicted"/>
<evidence type="ECO:0000313" key="3">
    <source>
        <dbReference type="Proteomes" id="UP000198823"/>
    </source>
</evidence>
<reference evidence="2 3" key="1">
    <citation type="submission" date="2016-10" db="EMBL/GenBank/DDBJ databases">
        <authorList>
            <person name="de Groot N.N."/>
        </authorList>
    </citation>
    <scope>NUCLEOTIDE SEQUENCE [LARGE SCALE GENOMIC DNA]</scope>
    <source>
        <strain evidence="2 3">CGMCC 1.6762</strain>
    </source>
</reference>
<sequence>MHSQRAGTAGNRQCILSDITSERNTERIIPKVFPGLASRRPVTNRPGTCPAAEAAMPRTRVVP</sequence>
<name>A0A1G6XT53_9BACL</name>
<protein>
    <submittedName>
        <fullName evidence="2">Uncharacterized protein</fullName>
    </submittedName>
</protein>
<accession>A0A1G6XT53</accession>
<dbReference type="AlphaFoldDB" id="A0A1G6XT53"/>